<proteinExistence type="predicted"/>
<reference evidence="3" key="2">
    <citation type="submission" date="2025-09" db="UniProtKB">
        <authorList>
            <consortium name="Ensembl"/>
        </authorList>
    </citation>
    <scope>IDENTIFICATION</scope>
</reference>
<evidence type="ECO:0000256" key="1">
    <source>
        <dbReference type="ARBA" id="ARBA00022441"/>
    </source>
</evidence>
<dbReference type="InterPro" id="IPR006652">
    <property type="entry name" value="Kelch_1"/>
</dbReference>
<dbReference type="SUPFAM" id="SSF117281">
    <property type="entry name" value="Kelch motif"/>
    <property type="match status" value="1"/>
</dbReference>
<evidence type="ECO:0000313" key="4">
    <source>
        <dbReference type="Proteomes" id="UP000694385"/>
    </source>
</evidence>
<keyword evidence="4" id="KW-1185">Reference proteome</keyword>
<dbReference type="AlphaFoldDB" id="A0A8C5NYE8"/>
<dbReference type="GeneTree" id="ENSGT00940000161093"/>
<protein>
    <submittedName>
        <fullName evidence="3">Kelch-like 35</fullName>
    </submittedName>
</protein>
<organism evidence="3 4">
    <name type="scientific">Jaculus jaculus</name>
    <name type="common">Lesser Egyptian jerboa</name>
    <dbReference type="NCBI Taxonomy" id="51337"/>
    <lineage>
        <taxon>Eukaryota</taxon>
        <taxon>Metazoa</taxon>
        <taxon>Chordata</taxon>
        <taxon>Craniata</taxon>
        <taxon>Vertebrata</taxon>
        <taxon>Euteleostomi</taxon>
        <taxon>Mammalia</taxon>
        <taxon>Eutheria</taxon>
        <taxon>Euarchontoglires</taxon>
        <taxon>Glires</taxon>
        <taxon>Rodentia</taxon>
        <taxon>Myomorpha</taxon>
        <taxon>Dipodoidea</taxon>
        <taxon>Dipodidae</taxon>
        <taxon>Dipodinae</taxon>
        <taxon>Jaculus</taxon>
    </lineage>
</organism>
<dbReference type="Pfam" id="PF01344">
    <property type="entry name" value="Kelch_1"/>
    <property type="match status" value="1"/>
</dbReference>
<gene>
    <name evidence="3" type="primary">Klhl35</name>
</gene>
<evidence type="ECO:0000313" key="3">
    <source>
        <dbReference type="Ensembl" id="ENSJJAP00000009536.1"/>
    </source>
</evidence>
<dbReference type="Gene3D" id="2.120.10.80">
    <property type="entry name" value="Kelch-type beta propeller"/>
    <property type="match status" value="1"/>
</dbReference>
<keyword evidence="2" id="KW-0677">Repeat</keyword>
<dbReference type="InterPro" id="IPR015915">
    <property type="entry name" value="Kelch-typ_b-propeller"/>
</dbReference>
<dbReference type="PANTHER" id="PTHR45632">
    <property type="entry name" value="LD33804P"/>
    <property type="match status" value="1"/>
</dbReference>
<sequence length="118" mass="12699">LYVIGGAGHDGVNTDKVQCFDPKEDQWSLRSPAPFSQRCLEAVTLEDIIYVVGGLMSKIFTYDPGTDVWGEAAVLPSPVVSAGEKGRGLAKVQVLNTPAPTVPCLTYLCFSSPRLQKN</sequence>
<accession>A0A8C5NYE8</accession>
<dbReference type="Ensembl" id="ENSJJAT00000015985.1">
    <property type="protein sequence ID" value="ENSJJAP00000009536.1"/>
    <property type="gene ID" value="ENSJJAG00000013370.1"/>
</dbReference>
<dbReference type="Proteomes" id="UP000694385">
    <property type="component" value="Unassembled WGS sequence"/>
</dbReference>
<dbReference type="PANTHER" id="PTHR45632:SF3">
    <property type="entry name" value="KELCH-LIKE PROTEIN 32"/>
    <property type="match status" value="1"/>
</dbReference>
<reference evidence="3" key="1">
    <citation type="submission" date="2025-08" db="UniProtKB">
        <authorList>
            <consortium name="Ensembl"/>
        </authorList>
    </citation>
    <scope>IDENTIFICATION</scope>
</reference>
<evidence type="ECO:0000256" key="2">
    <source>
        <dbReference type="ARBA" id="ARBA00022737"/>
    </source>
</evidence>
<name>A0A8C5NYE8_JACJA</name>
<keyword evidence="1" id="KW-0880">Kelch repeat</keyword>